<proteinExistence type="predicted"/>
<evidence type="ECO:0000313" key="2">
    <source>
        <dbReference type="Proteomes" id="UP000184130"/>
    </source>
</evidence>
<dbReference type="EMBL" id="FRBD01000022">
    <property type="protein sequence ID" value="SHL09161.1"/>
    <property type="molecule type" value="Genomic_DNA"/>
</dbReference>
<name>A0A1M6XT52_XYLRU</name>
<organism evidence="1 2">
    <name type="scientific">Xylanibacter ruminicola</name>
    <name type="common">Prevotella ruminicola</name>
    <dbReference type="NCBI Taxonomy" id="839"/>
    <lineage>
        <taxon>Bacteria</taxon>
        <taxon>Pseudomonadati</taxon>
        <taxon>Bacteroidota</taxon>
        <taxon>Bacteroidia</taxon>
        <taxon>Bacteroidales</taxon>
        <taxon>Prevotellaceae</taxon>
        <taxon>Xylanibacter</taxon>
    </lineage>
</organism>
<protein>
    <submittedName>
        <fullName evidence="1">Uncharacterized protein</fullName>
    </submittedName>
</protein>
<dbReference type="AlphaFoldDB" id="A0A1M6XT52"/>
<sequence length="37" mass="4563">MRKFVTLKQNLHETNEYLTSLVYNWSTFAENQIHNEY</sequence>
<accession>A0A1M6XT52</accession>
<gene>
    <name evidence="1" type="ORF">SAMN05216463_12213</name>
</gene>
<dbReference type="Proteomes" id="UP000184130">
    <property type="component" value="Unassembled WGS sequence"/>
</dbReference>
<reference evidence="1 2" key="1">
    <citation type="submission" date="2016-11" db="EMBL/GenBank/DDBJ databases">
        <authorList>
            <person name="Jaros S."/>
            <person name="Januszkiewicz K."/>
            <person name="Wedrychowicz H."/>
        </authorList>
    </citation>
    <scope>NUCLEOTIDE SEQUENCE [LARGE SCALE GENOMIC DNA]</scope>
    <source>
        <strain evidence="1 2">KHT3</strain>
    </source>
</reference>
<evidence type="ECO:0000313" key="1">
    <source>
        <dbReference type="EMBL" id="SHL09161.1"/>
    </source>
</evidence>